<gene>
    <name evidence="1" type="ORF">DFH45_002411</name>
</gene>
<accession>A0A9Q5CQJ5</accession>
<dbReference type="EMBL" id="JABSXK010000001">
    <property type="protein sequence ID" value="NRV09448.1"/>
    <property type="molecule type" value="Genomic_DNA"/>
</dbReference>
<dbReference type="PROSITE" id="PS00653">
    <property type="entry name" value="GLYCOSYL_HYDROL_F1_2"/>
    <property type="match status" value="1"/>
</dbReference>
<name>A0A9Q5CQJ5_CLOBE</name>
<dbReference type="InterPro" id="IPR033132">
    <property type="entry name" value="GH_1_N_CS"/>
</dbReference>
<evidence type="ECO:0000313" key="1">
    <source>
        <dbReference type="EMBL" id="NRV09448.1"/>
    </source>
</evidence>
<reference evidence="1" key="1">
    <citation type="submission" date="2020-05" db="EMBL/GenBank/DDBJ databases">
        <title>Genomic insights into acetone-butanol-ethanol (ABE) fermentation by sequencing solventogenic clostridia strains.</title>
        <authorList>
            <person name="Brown S."/>
        </authorList>
    </citation>
    <scope>NUCLEOTIDE SEQUENCE</scope>
    <source>
        <strain evidence="1">DJ126</strain>
    </source>
</reference>
<dbReference type="Proteomes" id="UP000821656">
    <property type="component" value="Unassembled WGS sequence"/>
</dbReference>
<sequence length="48" mass="5347">MLNNKSQGFLNDFLYGGAITANQFEGGYLELEGGTYYPSHEAIDCYFS</sequence>
<dbReference type="AlphaFoldDB" id="A0A9Q5CQJ5"/>
<proteinExistence type="predicted"/>
<comment type="caution">
    <text evidence="1">The sequence shown here is derived from an EMBL/GenBank/DDBJ whole genome shotgun (WGS) entry which is preliminary data.</text>
</comment>
<organism evidence="1 2">
    <name type="scientific">Clostridium beijerinckii</name>
    <name type="common">Clostridium MP</name>
    <dbReference type="NCBI Taxonomy" id="1520"/>
    <lineage>
        <taxon>Bacteria</taxon>
        <taxon>Bacillati</taxon>
        <taxon>Bacillota</taxon>
        <taxon>Clostridia</taxon>
        <taxon>Eubacteriales</taxon>
        <taxon>Clostridiaceae</taxon>
        <taxon>Clostridium</taxon>
    </lineage>
</organism>
<evidence type="ECO:0000313" key="2">
    <source>
        <dbReference type="Proteomes" id="UP000821656"/>
    </source>
</evidence>
<protein>
    <submittedName>
        <fullName evidence="1">Beta-glucosidase/6-phospho-beta-glucosidase/beta-galactosidase</fullName>
    </submittedName>
</protein>
<dbReference type="RefSeq" id="WP_155715585.1">
    <property type="nucleotide sequence ID" value="NZ_CP010086.2"/>
</dbReference>